<dbReference type="PROSITE" id="PS50995">
    <property type="entry name" value="HTH_MARR_2"/>
    <property type="match status" value="1"/>
</dbReference>
<dbReference type="Pfam" id="PF12802">
    <property type="entry name" value="MarR_2"/>
    <property type="match status" value="1"/>
</dbReference>
<feature type="compositionally biased region" description="Pro residues" evidence="1">
    <location>
        <begin position="168"/>
        <end position="178"/>
    </location>
</feature>
<dbReference type="InterPro" id="IPR036388">
    <property type="entry name" value="WH-like_DNA-bd_sf"/>
</dbReference>
<dbReference type="SMART" id="SM00347">
    <property type="entry name" value="HTH_MARR"/>
    <property type="match status" value="1"/>
</dbReference>
<evidence type="ECO:0000256" key="1">
    <source>
        <dbReference type="SAM" id="MobiDB-lite"/>
    </source>
</evidence>
<dbReference type="PANTHER" id="PTHR33164">
    <property type="entry name" value="TRANSCRIPTIONAL REGULATOR, MARR FAMILY"/>
    <property type="match status" value="1"/>
</dbReference>
<dbReference type="PANTHER" id="PTHR33164:SF99">
    <property type="entry name" value="MARR FAMILY REGULATORY PROTEIN"/>
    <property type="match status" value="1"/>
</dbReference>
<keyword evidence="4" id="KW-1185">Reference proteome</keyword>
<name>A0ABQ2F9K4_9MICO</name>
<evidence type="ECO:0000259" key="2">
    <source>
        <dbReference type="PROSITE" id="PS50995"/>
    </source>
</evidence>
<sequence length="178" mass="19877">MAPTWLDDEQLNVWVRLKAVMELLPGALDSQLRREAGLTYFEYYVLAMLSEADGRMLRMNALAARTNATLPRLSHVARKLDERGLVRRSPDPDDGRATRVTLTDQGYDVLAGAAPAHVEAVRRYVFDLIDEEQVCQLGTIADAMLDVLDPDDVLTHDYRRPGSARRQGPPPPPAARRA</sequence>
<evidence type="ECO:0000313" key="4">
    <source>
        <dbReference type="Proteomes" id="UP000662111"/>
    </source>
</evidence>
<dbReference type="RefSeq" id="WP_022922653.1">
    <property type="nucleotide sequence ID" value="NZ_BMLB01000004.1"/>
</dbReference>
<dbReference type="Proteomes" id="UP000662111">
    <property type="component" value="Unassembled WGS sequence"/>
</dbReference>
<proteinExistence type="predicted"/>
<dbReference type="InterPro" id="IPR036390">
    <property type="entry name" value="WH_DNA-bd_sf"/>
</dbReference>
<gene>
    <name evidence="3" type="ORF">GCM10011509_20710</name>
</gene>
<evidence type="ECO:0000313" key="3">
    <source>
        <dbReference type="EMBL" id="GGK71965.1"/>
    </source>
</evidence>
<dbReference type="Gene3D" id="1.10.10.10">
    <property type="entry name" value="Winged helix-like DNA-binding domain superfamily/Winged helix DNA-binding domain"/>
    <property type="match status" value="1"/>
</dbReference>
<comment type="caution">
    <text evidence="3">The sequence shown here is derived from an EMBL/GenBank/DDBJ whole genome shotgun (WGS) entry which is preliminary data.</text>
</comment>
<accession>A0ABQ2F9K4</accession>
<organism evidence="3 4">
    <name type="scientific">Ornithinimicrobium pekingense</name>
    <dbReference type="NCBI Taxonomy" id="384677"/>
    <lineage>
        <taxon>Bacteria</taxon>
        <taxon>Bacillati</taxon>
        <taxon>Actinomycetota</taxon>
        <taxon>Actinomycetes</taxon>
        <taxon>Micrococcales</taxon>
        <taxon>Ornithinimicrobiaceae</taxon>
        <taxon>Ornithinimicrobium</taxon>
    </lineage>
</organism>
<feature type="region of interest" description="Disordered" evidence="1">
    <location>
        <begin position="155"/>
        <end position="178"/>
    </location>
</feature>
<dbReference type="InterPro" id="IPR000835">
    <property type="entry name" value="HTH_MarR-typ"/>
</dbReference>
<dbReference type="EMBL" id="BMLB01000004">
    <property type="protein sequence ID" value="GGK71965.1"/>
    <property type="molecule type" value="Genomic_DNA"/>
</dbReference>
<feature type="domain" description="HTH marR-type" evidence="2">
    <location>
        <begin position="10"/>
        <end position="146"/>
    </location>
</feature>
<protein>
    <submittedName>
        <fullName evidence="3">MarR family transcriptional regulator</fullName>
    </submittedName>
</protein>
<reference evidence="4" key="1">
    <citation type="journal article" date="2019" name="Int. J. Syst. Evol. Microbiol.">
        <title>The Global Catalogue of Microorganisms (GCM) 10K type strain sequencing project: providing services to taxonomists for standard genome sequencing and annotation.</title>
        <authorList>
            <consortium name="The Broad Institute Genomics Platform"/>
            <consortium name="The Broad Institute Genome Sequencing Center for Infectious Disease"/>
            <person name="Wu L."/>
            <person name="Ma J."/>
        </authorList>
    </citation>
    <scope>NUCLEOTIDE SEQUENCE [LARGE SCALE GENOMIC DNA]</scope>
    <source>
        <strain evidence="4">CGMCC 1.5362</strain>
    </source>
</reference>
<dbReference type="SUPFAM" id="SSF46785">
    <property type="entry name" value="Winged helix' DNA-binding domain"/>
    <property type="match status" value="1"/>
</dbReference>
<dbReference type="InterPro" id="IPR039422">
    <property type="entry name" value="MarR/SlyA-like"/>
</dbReference>